<evidence type="ECO:0000313" key="2">
    <source>
        <dbReference type="Proteomes" id="UP001172386"/>
    </source>
</evidence>
<dbReference type="EMBL" id="JAPDRQ010000005">
    <property type="protein sequence ID" value="KAJ9663983.1"/>
    <property type="molecule type" value="Genomic_DNA"/>
</dbReference>
<proteinExistence type="predicted"/>
<keyword evidence="1" id="KW-0239">DNA-directed DNA polymerase</keyword>
<organism evidence="1 2">
    <name type="scientific">Neophaeococcomyces mojaviensis</name>
    <dbReference type="NCBI Taxonomy" id="3383035"/>
    <lineage>
        <taxon>Eukaryota</taxon>
        <taxon>Fungi</taxon>
        <taxon>Dikarya</taxon>
        <taxon>Ascomycota</taxon>
        <taxon>Pezizomycotina</taxon>
        <taxon>Eurotiomycetes</taxon>
        <taxon>Chaetothyriomycetidae</taxon>
        <taxon>Chaetothyriales</taxon>
        <taxon>Chaetothyriales incertae sedis</taxon>
        <taxon>Neophaeococcomyces</taxon>
    </lineage>
</organism>
<dbReference type="EC" id="2.7.7.7" evidence="1"/>
<sequence length="1061" mass="117400">MAMKRAWESELSGSAQPSKRPKVDANLAKIWEKLADESEDVRLEAAFELLQDHLSDADVESVRIIAKRLFRGLCSSRKGARLGFYVALVGALSLESGPFGTHNLPISGIISALKAHTRPEFGTSGQDERDHYFGRMVGCKAILNSELLLNAGEDNSSEWNQIFGIICALMVDKPWIRSECSSMLVSAIQDIAKTTKPGQRNAEKAIAELLDQLKERKILRTIDGVSIWLTVQDAMPKIKLPSAVWTNDNPLNTKDIQTLKRVLLDSKSNDETEDEILGNSGWSPKLHGAWSPILSRLQTSQPKNQLSFQRFWQEVVDNGLFNPSSTPERKHTGFLVFEMALKQVDKQDLEMCFSKNLVTTMIQTLRSSRDAYLFMTVKSVLSAAERLSASRDPSWGHRVILGLLAASDFADFDTVTGTKTLHSLFEKAGIEQGQMTKTLLSLMRKPSSIEDDGSKTALKRKNLLSIMQRAVCQAIRQTANETNAEVSAQDNQWKRILNIVKQILDLKLDADGETLKRPFDQSTSSFLKEKITIIMEALLAAGQEGQHIFMQVVSSSKSGEFEAEEAIKDTVEKSWAKYSSLLQKAQSLNTKDKNGFGNEDKGHSKDKLGPQQGLALLFGVLLYEVYDGDVESAEILGDALFMSEDVSDDGDATKAADQVIEIVLSFVSRPSRFLRRASSLIFEAFASQMSLEGLQSLCNILSTQESQGGQQELFEDGMSDMEEGTESDEENAFQLEELDSDVEIVDVGSDVENSEEDSSSDAASEEDSEAESGTHDEPDEEAMTSLESALAKALGTRKLTQDDIADTGSGSEDASDSDADMSDSDMIELDDKLAEVFRNQQTQSSAQRIRKEEMRNAKENVVNLKNRAMDLIELFFRLQQMRGVECAQLLVSLLDMTRTTSSPQLANRGIDVIKAFVQKCRGAKLPKVERDAETRARLKANLTQLHASLLEQDASNASIEAAGQLNVLLCRLLAGTGESHVLSFVNDVSEQRRLEKDSKRKAFTDFWSRFDAWTKTLQQKLEVNDEAQVASTGTAGEASKSPSSNPTANKKVKKHKKKTTK</sequence>
<keyword evidence="2" id="KW-1185">Reference proteome</keyword>
<evidence type="ECO:0000313" key="1">
    <source>
        <dbReference type="EMBL" id="KAJ9663983.1"/>
    </source>
</evidence>
<name>A0ACC3AJL2_9EURO</name>
<dbReference type="Proteomes" id="UP001172386">
    <property type="component" value="Unassembled WGS sequence"/>
</dbReference>
<protein>
    <submittedName>
        <fullName evidence="1">DNA-directed DNA polymerase</fullName>
        <ecNumber evidence="1">2.7.7.7</ecNumber>
    </submittedName>
</protein>
<reference evidence="1" key="1">
    <citation type="submission" date="2022-10" db="EMBL/GenBank/DDBJ databases">
        <title>Culturing micro-colonial fungi from biological soil crusts in the Mojave desert and describing Neophaeococcomyces mojavensis, and introducing the new genera and species Taxawa tesnikishii.</title>
        <authorList>
            <person name="Kurbessoian T."/>
            <person name="Stajich J.E."/>
        </authorList>
    </citation>
    <scope>NUCLEOTIDE SEQUENCE</scope>
    <source>
        <strain evidence="1">JES_112</strain>
    </source>
</reference>
<keyword evidence="1" id="KW-0548">Nucleotidyltransferase</keyword>
<accession>A0ACC3AJL2</accession>
<keyword evidence="1" id="KW-0808">Transferase</keyword>
<gene>
    <name evidence="1" type="primary">POL5</name>
    <name evidence="1" type="ORF">H2198_000486</name>
</gene>
<comment type="caution">
    <text evidence="1">The sequence shown here is derived from an EMBL/GenBank/DDBJ whole genome shotgun (WGS) entry which is preliminary data.</text>
</comment>